<evidence type="ECO:0000256" key="7">
    <source>
        <dbReference type="ARBA" id="ARBA00061363"/>
    </source>
</evidence>
<dbReference type="InterPro" id="IPR000559">
    <property type="entry name" value="Formate_THF_ligase"/>
</dbReference>
<dbReference type="Gene3D" id="3.40.50.300">
    <property type="entry name" value="P-loop containing nucleotide triphosphate hydrolases"/>
    <property type="match status" value="1"/>
</dbReference>
<reference evidence="10" key="1">
    <citation type="submission" date="2016-10" db="EMBL/GenBank/DDBJ databases">
        <authorList>
            <person name="Varghese N."/>
            <person name="Submissions S."/>
        </authorList>
    </citation>
    <scope>NUCLEOTIDE SEQUENCE [LARGE SCALE GENOMIC DNA]</scope>
    <source>
        <strain evidence="10">DSM 16859</strain>
    </source>
</reference>
<evidence type="ECO:0000256" key="6">
    <source>
        <dbReference type="ARBA" id="ARBA00049033"/>
    </source>
</evidence>
<dbReference type="HAMAP" id="MF_01543">
    <property type="entry name" value="FTHFS"/>
    <property type="match status" value="1"/>
</dbReference>
<evidence type="ECO:0000256" key="4">
    <source>
        <dbReference type="ARBA" id="ARBA00022741"/>
    </source>
</evidence>
<dbReference type="GO" id="GO:0005524">
    <property type="term" value="F:ATP binding"/>
    <property type="evidence" value="ECO:0007669"/>
    <property type="project" value="UniProtKB-UniRule"/>
</dbReference>
<dbReference type="Gene3D" id="3.30.1510.10">
    <property type="entry name" value="Domain 2, N(10)-formyltetrahydrofolate synthetase"/>
    <property type="match status" value="1"/>
</dbReference>
<proteinExistence type="inferred from homology"/>
<dbReference type="EMBL" id="FOGZ01000019">
    <property type="protein sequence ID" value="SER93040.1"/>
    <property type="molecule type" value="Genomic_DNA"/>
</dbReference>
<keyword evidence="4 8" id="KW-0547">Nucleotide-binding</keyword>
<accession>A0A1H9T705</accession>
<evidence type="ECO:0000256" key="3">
    <source>
        <dbReference type="ARBA" id="ARBA00022598"/>
    </source>
</evidence>
<dbReference type="UniPathway" id="UPA00193"/>
<evidence type="ECO:0000256" key="8">
    <source>
        <dbReference type="HAMAP-Rule" id="MF_01543"/>
    </source>
</evidence>
<dbReference type="STRING" id="64702.SAMN05443377_11943"/>
<dbReference type="InterPro" id="IPR020628">
    <property type="entry name" value="Formate_THF_ligase_CS"/>
</dbReference>
<dbReference type="GO" id="GO:0004329">
    <property type="term" value="F:formate-tetrahydrofolate ligase activity"/>
    <property type="evidence" value="ECO:0007669"/>
    <property type="project" value="UniProtKB-UniRule"/>
</dbReference>
<comment type="similarity">
    <text evidence="7 8">Belongs to the formate--tetrahydrofolate ligase family.</text>
</comment>
<evidence type="ECO:0000256" key="2">
    <source>
        <dbReference type="ARBA" id="ARBA00022563"/>
    </source>
</evidence>
<organism evidence="9 10">
    <name type="scientific">Propionibacterium cyclohexanicum</name>
    <dbReference type="NCBI Taxonomy" id="64702"/>
    <lineage>
        <taxon>Bacteria</taxon>
        <taxon>Bacillati</taxon>
        <taxon>Actinomycetota</taxon>
        <taxon>Actinomycetes</taxon>
        <taxon>Propionibacteriales</taxon>
        <taxon>Propionibacteriaceae</taxon>
        <taxon>Propionibacterium</taxon>
    </lineage>
</organism>
<comment type="pathway">
    <text evidence="1 8">One-carbon metabolism; tetrahydrofolate interconversion.</text>
</comment>
<feature type="binding site" evidence="8">
    <location>
        <begin position="65"/>
        <end position="72"/>
    </location>
    <ligand>
        <name>ATP</name>
        <dbReference type="ChEBI" id="CHEBI:30616"/>
    </ligand>
</feature>
<name>A0A1H9T705_9ACTN</name>
<dbReference type="PROSITE" id="PS00721">
    <property type="entry name" value="FTHFS_1"/>
    <property type="match status" value="1"/>
</dbReference>
<evidence type="ECO:0000256" key="1">
    <source>
        <dbReference type="ARBA" id="ARBA00004777"/>
    </source>
</evidence>
<evidence type="ECO:0000256" key="5">
    <source>
        <dbReference type="ARBA" id="ARBA00022840"/>
    </source>
</evidence>
<dbReference type="FunFam" id="3.30.1510.10:FF:000001">
    <property type="entry name" value="Formate--tetrahydrofolate ligase"/>
    <property type="match status" value="1"/>
</dbReference>
<dbReference type="FunFam" id="3.10.410.10:FF:000001">
    <property type="entry name" value="Putative formate--tetrahydrofolate ligase"/>
    <property type="match status" value="1"/>
</dbReference>
<keyword evidence="2 8" id="KW-0554">One-carbon metabolism</keyword>
<keyword evidence="5 8" id="KW-0067">ATP-binding</keyword>
<comment type="catalytic activity">
    <reaction evidence="6 8">
        <text>(6S)-5,6,7,8-tetrahydrofolate + formate + ATP = (6R)-10-formyltetrahydrofolate + ADP + phosphate</text>
        <dbReference type="Rhea" id="RHEA:20221"/>
        <dbReference type="ChEBI" id="CHEBI:15740"/>
        <dbReference type="ChEBI" id="CHEBI:30616"/>
        <dbReference type="ChEBI" id="CHEBI:43474"/>
        <dbReference type="ChEBI" id="CHEBI:57453"/>
        <dbReference type="ChEBI" id="CHEBI:195366"/>
        <dbReference type="ChEBI" id="CHEBI:456216"/>
        <dbReference type="EC" id="6.3.4.3"/>
    </reaction>
</comment>
<evidence type="ECO:0000313" key="9">
    <source>
        <dbReference type="EMBL" id="SER93040.1"/>
    </source>
</evidence>
<dbReference type="Gene3D" id="3.10.410.10">
    <property type="entry name" value="Formyltetrahydrofolate synthetase, domain 3"/>
    <property type="match status" value="1"/>
</dbReference>
<dbReference type="AlphaFoldDB" id="A0A1H9T705"/>
<evidence type="ECO:0000313" key="10">
    <source>
        <dbReference type="Proteomes" id="UP000198815"/>
    </source>
</evidence>
<keyword evidence="10" id="KW-1185">Reference proteome</keyword>
<dbReference type="EC" id="6.3.4.3" evidence="8"/>
<dbReference type="NCBIfam" id="NF010030">
    <property type="entry name" value="PRK13505.1"/>
    <property type="match status" value="1"/>
</dbReference>
<dbReference type="RefSeq" id="WP_091970386.1">
    <property type="nucleotide sequence ID" value="NZ_FOGZ01000019.1"/>
</dbReference>
<dbReference type="SUPFAM" id="SSF52540">
    <property type="entry name" value="P-loop containing nucleoside triphosphate hydrolases"/>
    <property type="match status" value="1"/>
</dbReference>
<dbReference type="Pfam" id="PF01268">
    <property type="entry name" value="FTHFS"/>
    <property type="match status" value="1"/>
</dbReference>
<keyword evidence="3 8" id="KW-0436">Ligase</keyword>
<protein>
    <recommendedName>
        <fullName evidence="8">Formate--tetrahydrofolate ligase</fullName>
        <ecNumber evidence="8">6.3.4.3</ecNumber>
    </recommendedName>
    <alternativeName>
        <fullName evidence="8">Formyltetrahydrofolate synthetase</fullName>
        <shortName evidence="8">FHS</shortName>
        <shortName evidence="8">FTHFS</shortName>
    </alternativeName>
</protein>
<dbReference type="InterPro" id="IPR027417">
    <property type="entry name" value="P-loop_NTPase"/>
</dbReference>
<dbReference type="CDD" id="cd00477">
    <property type="entry name" value="FTHFS"/>
    <property type="match status" value="1"/>
</dbReference>
<dbReference type="OrthoDB" id="9761733at2"/>
<dbReference type="Proteomes" id="UP000198815">
    <property type="component" value="Unassembled WGS sequence"/>
</dbReference>
<sequence length="555" mass="59160">MKSDVEIAQQATLAPISRIAADLGIDESEYEPYGRDKAKLSLTLLDRLKDRPNGKLVLVTAINPTPAGEGKTTMNVGLSMALNAIGKNAISALREPSLGPCFGLKGGAAGGGYSQVLPMEDINLHFTGDFNAIGAANNLLAAMLDNSLFRGNPLGIDPQRVVLRRVVDMNDRALRSVLIGLGRRTDGIPRQGGFEITVASEVMAILCLTSGIKDLKERLGRMVVAYTPDRDPVTATDLQAVGAMAMLLKDAIKPNLVQTVENTPAIIHGGPFANIAHGCNSALATRMALKLADYTVTEAGFGADLGAEKFLDIVCPSAGVAPDAVVLVATVHALKYNGGVPRAELSQENLVALDAGMANLEQHLENLDKYGVNTLVALNRFPDDTDAEIALVRERCARLGVQVVTAEVFEKGSRGGLEMARAVVEVCERPHHYHRLYSSELGLREKIETVAREIYRADAVNFSPRAQRQLENLTRLGFGSLPVCLAKTQYSFSDDPAKLGAPRGFEITVRQLVLRAGAGFVVALTGDILTMPGLPKVPAAVGMDIDEDGHITGLS</sequence>
<dbReference type="GO" id="GO:0035999">
    <property type="term" value="P:tetrahydrofolate interconversion"/>
    <property type="evidence" value="ECO:0007669"/>
    <property type="project" value="UniProtKB-UniRule"/>
</dbReference>
<gene>
    <name evidence="8" type="primary">fhs</name>
    <name evidence="9" type="ORF">SAMN05443377_11943</name>
</gene>